<comment type="caution">
    <text evidence="1">The sequence shown here is derived from an EMBL/GenBank/DDBJ whole genome shotgun (WGS) entry which is preliminary data.</text>
</comment>
<name>A0ABQ4NUM6_SHECO</name>
<protein>
    <submittedName>
        <fullName evidence="1">Uncharacterized protein</fullName>
    </submittedName>
</protein>
<dbReference type="EMBL" id="BPEU01000002">
    <property type="protein sequence ID" value="GIU35553.1"/>
    <property type="molecule type" value="Genomic_DNA"/>
</dbReference>
<accession>A0ABQ4NUM6</accession>
<organism evidence="1 2">
    <name type="scientific">Shewanella colwelliana</name>
    <name type="common">Alteromonas colwelliana</name>
    <dbReference type="NCBI Taxonomy" id="23"/>
    <lineage>
        <taxon>Bacteria</taxon>
        <taxon>Pseudomonadati</taxon>
        <taxon>Pseudomonadota</taxon>
        <taxon>Gammaproteobacteria</taxon>
        <taxon>Alteromonadales</taxon>
        <taxon>Shewanellaceae</taxon>
        <taxon>Shewanella</taxon>
    </lineage>
</organism>
<proteinExistence type="predicted"/>
<evidence type="ECO:0000313" key="1">
    <source>
        <dbReference type="EMBL" id="GIU35553.1"/>
    </source>
</evidence>
<evidence type="ECO:0000313" key="2">
    <source>
        <dbReference type="Proteomes" id="UP000773469"/>
    </source>
</evidence>
<gene>
    <name evidence="1" type="ORF">TUM3794_03420</name>
</gene>
<keyword evidence="2" id="KW-1185">Reference proteome</keyword>
<sequence>MIGLIQLIRSDVNSSMFFGVLYFCDLYEGKPAQRNNRKNRVEVNVNELKLISSTSAGITFRCFLPYCSM</sequence>
<reference evidence="1 2" key="1">
    <citation type="submission" date="2021-05" db="EMBL/GenBank/DDBJ databases">
        <title>Molecular characterization for Shewanella algae harboring chromosomal blaOXA-55-like strains isolated from clinical and environment sample.</title>
        <authorList>
            <person name="Ohama Y."/>
            <person name="Aoki K."/>
            <person name="Harada S."/>
            <person name="Moriya K."/>
            <person name="Ishii Y."/>
            <person name="Tateda K."/>
        </authorList>
    </citation>
    <scope>NUCLEOTIDE SEQUENCE [LARGE SCALE GENOMIC DNA]</scope>
    <source>
        <strain evidence="1 2">MBTL60-118</strain>
    </source>
</reference>
<dbReference type="Proteomes" id="UP000773469">
    <property type="component" value="Unassembled WGS sequence"/>
</dbReference>